<evidence type="ECO:0000313" key="2">
    <source>
        <dbReference type="Proteomes" id="UP000327013"/>
    </source>
</evidence>
<gene>
    <name evidence="1" type="ORF">FH972_012441</name>
</gene>
<sequence>MTLNCLTSCRFMDGNMSDSENEYCRGECCGTLCCVKVRRPCQGNMLPYKHMRIGSLNMAEKLIKKSYHRNFSTGAVALGGGGSTEPRLLRCSAMRRDWSFEDVGGG</sequence>
<accession>A0A5N6R5B1</accession>
<reference evidence="1 2" key="1">
    <citation type="submission" date="2019-06" db="EMBL/GenBank/DDBJ databases">
        <title>A chromosomal-level reference genome of Carpinus fangiana (Coryloideae, Betulaceae).</title>
        <authorList>
            <person name="Yang X."/>
            <person name="Wang Z."/>
            <person name="Zhang L."/>
            <person name="Hao G."/>
            <person name="Liu J."/>
            <person name="Yang Y."/>
        </authorList>
    </citation>
    <scope>NUCLEOTIDE SEQUENCE [LARGE SCALE GENOMIC DNA]</scope>
    <source>
        <strain evidence="1">Cfa_2016G</strain>
        <tissue evidence="1">Leaf</tissue>
    </source>
</reference>
<dbReference type="PANTHER" id="PTHR36019:SF3">
    <property type="entry name" value="PLANT_PROTEIN"/>
    <property type="match status" value="1"/>
</dbReference>
<dbReference type="OrthoDB" id="1847777at2759"/>
<dbReference type="AlphaFoldDB" id="A0A5N6R5B1"/>
<proteinExistence type="predicted"/>
<protein>
    <submittedName>
        <fullName evidence="1">Uncharacterized protein</fullName>
    </submittedName>
</protein>
<evidence type="ECO:0000313" key="1">
    <source>
        <dbReference type="EMBL" id="KAE8055613.1"/>
    </source>
</evidence>
<dbReference type="EMBL" id="CM017325">
    <property type="protein sequence ID" value="KAE8055613.1"/>
    <property type="molecule type" value="Genomic_DNA"/>
</dbReference>
<dbReference type="Proteomes" id="UP000327013">
    <property type="component" value="Chromosome 5"/>
</dbReference>
<keyword evidence="2" id="KW-1185">Reference proteome</keyword>
<dbReference type="PANTHER" id="PTHR36019">
    <property type="entry name" value="PLANT/PROTEIN"/>
    <property type="match status" value="1"/>
</dbReference>
<organism evidence="1 2">
    <name type="scientific">Carpinus fangiana</name>
    <dbReference type="NCBI Taxonomy" id="176857"/>
    <lineage>
        <taxon>Eukaryota</taxon>
        <taxon>Viridiplantae</taxon>
        <taxon>Streptophyta</taxon>
        <taxon>Embryophyta</taxon>
        <taxon>Tracheophyta</taxon>
        <taxon>Spermatophyta</taxon>
        <taxon>Magnoliopsida</taxon>
        <taxon>eudicotyledons</taxon>
        <taxon>Gunneridae</taxon>
        <taxon>Pentapetalae</taxon>
        <taxon>rosids</taxon>
        <taxon>fabids</taxon>
        <taxon>Fagales</taxon>
        <taxon>Betulaceae</taxon>
        <taxon>Carpinus</taxon>
    </lineage>
</organism>
<name>A0A5N6R5B1_9ROSI</name>